<keyword evidence="2" id="KW-1185">Reference proteome</keyword>
<dbReference type="EMBL" id="MU003499">
    <property type="protein sequence ID" value="KAF2473678.1"/>
    <property type="molecule type" value="Genomic_DNA"/>
</dbReference>
<dbReference type="Proteomes" id="UP000799755">
    <property type="component" value="Unassembled WGS sequence"/>
</dbReference>
<evidence type="ECO:0000313" key="1">
    <source>
        <dbReference type="EMBL" id="KAF2473678.1"/>
    </source>
</evidence>
<sequence>MESTIQFADTQLRRTRSNNSHTHSVGGVYPIRSRSRSRGRKGSLDVHKAREPEDAEDEDAGLRDGRDFKRKQIFSIGQMFFLAYQSVGVIYGDIGTSPLYVYSSTFTSPPSHIDLLGALSLIIWSVTMMVTVKYVLIILRADNDGEGGTFSTYSLLSRYANISNRDPREATMIRMERHLTEDLGRSNRNVRHTIENTKFFRGLLKTIGVLAVSMVMSDGVLTPAQSVLGAVQGLNVVAPNISKSTVVGVTCAILILLFLIQPFGVTKISVVFAPVVFIWLGFNAGFGIYNLAKYDHAILKAFNPYYSFEYLIRNKQHGWRSLGGILLAFTGVEALFADVGAFSRHAVQLSWLGYTYPCLLLAYTGQAAYISVHPDAYSNPFYNCVPPGWLIPSLIIAILAAIVASQAIITATFQLISQIVKLSYFPQIKIHHTSKIYHGQLYVPAVNWLLMLGTVLVAAIYNNTTSLGNAYGVCVMFVTFFDTCMVTLVAIIVWRIKPYFVFFPWLAIACLDGTFLSSALTKFPDGAWFTILLSMLLASIFILWRFGKEQQWFAEAADRFPTTHFVRTLEDGSVQLTERFGNKNLSSLEGFGIFFDKAGETTPIVFSQFIRKLVTAPKVIVFFHLRPLETPSVAAEERYHVSRLAIPNCYRLVVRHGYMDEVITPDLASLIFEKVRDHIILRALDRENEKAPAVTGADTSNQNELNNVNNSGGKTTIAEKYLGLGSDIPSSSDPSTMQASTPSSNGPTTTSRLSALERAFNHEVLYIIGKEQLKVKAGTNLVRAILLKAFLFLRENTRTKIASLKIPTEKIIEVGFVKDV</sequence>
<protein>
    <submittedName>
        <fullName evidence="1">Potassium transporter</fullName>
    </submittedName>
</protein>
<proteinExistence type="predicted"/>
<gene>
    <name evidence="1" type="ORF">BDR25DRAFT_301847</name>
</gene>
<name>A0ACB6R4C8_9PLEO</name>
<comment type="caution">
    <text evidence="1">The sequence shown here is derived from an EMBL/GenBank/DDBJ whole genome shotgun (WGS) entry which is preliminary data.</text>
</comment>
<organism evidence="1 2">
    <name type="scientific">Lindgomyces ingoldianus</name>
    <dbReference type="NCBI Taxonomy" id="673940"/>
    <lineage>
        <taxon>Eukaryota</taxon>
        <taxon>Fungi</taxon>
        <taxon>Dikarya</taxon>
        <taxon>Ascomycota</taxon>
        <taxon>Pezizomycotina</taxon>
        <taxon>Dothideomycetes</taxon>
        <taxon>Pleosporomycetidae</taxon>
        <taxon>Pleosporales</taxon>
        <taxon>Lindgomycetaceae</taxon>
        <taxon>Lindgomyces</taxon>
    </lineage>
</organism>
<evidence type="ECO:0000313" key="2">
    <source>
        <dbReference type="Proteomes" id="UP000799755"/>
    </source>
</evidence>
<accession>A0ACB6R4C8</accession>
<reference evidence="1" key="1">
    <citation type="journal article" date="2020" name="Stud. Mycol.">
        <title>101 Dothideomycetes genomes: a test case for predicting lifestyles and emergence of pathogens.</title>
        <authorList>
            <person name="Haridas S."/>
            <person name="Albert R."/>
            <person name="Binder M."/>
            <person name="Bloem J."/>
            <person name="Labutti K."/>
            <person name="Salamov A."/>
            <person name="Andreopoulos B."/>
            <person name="Baker S."/>
            <person name="Barry K."/>
            <person name="Bills G."/>
            <person name="Bluhm B."/>
            <person name="Cannon C."/>
            <person name="Castanera R."/>
            <person name="Culley D."/>
            <person name="Daum C."/>
            <person name="Ezra D."/>
            <person name="Gonzalez J."/>
            <person name="Henrissat B."/>
            <person name="Kuo A."/>
            <person name="Liang C."/>
            <person name="Lipzen A."/>
            <person name="Lutzoni F."/>
            <person name="Magnuson J."/>
            <person name="Mondo S."/>
            <person name="Nolan M."/>
            <person name="Ohm R."/>
            <person name="Pangilinan J."/>
            <person name="Park H.-J."/>
            <person name="Ramirez L."/>
            <person name="Alfaro M."/>
            <person name="Sun H."/>
            <person name="Tritt A."/>
            <person name="Yoshinaga Y."/>
            <person name="Zwiers L.-H."/>
            <person name="Turgeon B."/>
            <person name="Goodwin S."/>
            <person name="Spatafora J."/>
            <person name="Crous P."/>
            <person name="Grigoriev I."/>
        </authorList>
    </citation>
    <scope>NUCLEOTIDE SEQUENCE</scope>
    <source>
        <strain evidence="1">ATCC 200398</strain>
    </source>
</reference>